<name>A0A1Q9GYP3_9GAMM</name>
<reference evidence="1 2" key="1">
    <citation type="submission" date="2016-09" db="EMBL/GenBank/DDBJ databases">
        <title>Photobacterium proteolyticum sp. nov. a protease producing bacterium isolated from ocean sediments of Laizhou Bay.</title>
        <authorList>
            <person name="Li Y."/>
        </authorList>
    </citation>
    <scope>NUCLEOTIDE SEQUENCE [LARGE SCALE GENOMIC DNA]</scope>
    <source>
        <strain evidence="1 2">13-12</strain>
    </source>
</reference>
<dbReference type="SUPFAM" id="SSF53067">
    <property type="entry name" value="Actin-like ATPase domain"/>
    <property type="match status" value="1"/>
</dbReference>
<protein>
    <submittedName>
        <fullName evidence="1">MSHA biogenesis protein MshI</fullName>
    </submittedName>
</protein>
<evidence type="ECO:0000313" key="1">
    <source>
        <dbReference type="EMBL" id="OLQ80469.1"/>
    </source>
</evidence>
<dbReference type="OrthoDB" id="5296002at2"/>
<keyword evidence="2" id="KW-1185">Reference proteome</keyword>
<dbReference type="PIRSF" id="PIRSF028153">
    <property type="entry name" value="MSHA_biogenesis_protein_MshI"/>
    <property type="match status" value="1"/>
</dbReference>
<comment type="caution">
    <text evidence="1">The sequence shown here is derived from an EMBL/GenBank/DDBJ whole genome shotgun (WGS) entry which is preliminary data.</text>
</comment>
<evidence type="ECO:0000313" key="2">
    <source>
        <dbReference type="Proteomes" id="UP000186905"/>
    </source>
</evidence>
<accession>A0A1Q9GYP3</accession>
<sequence>MKSKSLLSKYLKKKSRNKQACLAIFADSITVVYESEPEWITETLVVSNAGDWDSVITSLLAKHQLGGSSLRLVLGHGLYQSMLIEKPELPREEYSTALPFLVKDLVNESPLELVADGFQAPLKDRLQVVVTNRNQAEQLIRICNEAGCDVFSISAEEVVWGQLTAPPLSQLVLHRRRHASLQLTAFKQQEMCFQRQLRGFPSPLLDSNTPGEMNHALQLDSLALELQRSLDFLSAQLRDTPITQLLISCDDDDDSALAAELSQRLSVSVAAVTPPHPVLTTNAARVAFAALIEPDGANSINLYSDALKPHTQLMTLQNVVLSWALAVVVMASMAGWYSWQNYQQQQQLAAEKSRLDSKQSELSRAKDALAKHIPSPLKVELAGDLEQHLAAKQATLKAIKMHDVSLQVGYAGLLRQLSDAASGNISVNRIRVTGRQLDLEGVARTPESVPTWVKAFKGYPDLSDRRFQLMSLGRNEQNVVTFKLLAERGAAIAKKPELPASEVIR</sequence>
<dbReference type="InterPro" id="IPR007813">
    <property type="entry name" value="PilN"/>
</dbReference>
<dbReference type="Proteomes" id="UP000186905">
    <property type="component" value="Unassembled WGS sequence"/>
</dbReference>
<dbReference type="InterPro" id="IPR043129">
    <property type="entry name" value="ATPase_NBD"/>
</dbReference>
<organism evidence="1 2">
    <name type="scientific">Photobacterium proteolyticum</name>
    <dbReference type="NCBI Taxonomy" id="1903952"/>
    <lineage>
        <taxon>Bacteria</taxon>
        <taxon>Pseudomonadati</taxon>
        <taxon>Pseudomonadota</taxon>
        <taxon>Gammaproteobacteria</taxon>
        <taxon>Vibrionales</taxon>
        <taxon>Vibrionaceae</taxon>
        <taxon>Photobacterium</taxon>
    </lineage>
</organism>
<dbReference type="STRING" id="1903952.BIT28_17230"/>
<dbReference type="Pfam" id="PF05137">
    <property type="entry name" value="PilN"/>
    <property type="match status" value="1"/>
</dbReference>
<gene>
    <name evidence="1" type="ORF">BIT28_17230</name>
</gene>
<dbReference type="InterPro" id="IPR016871">
    <property type="entry name" value="MSHA_biogenesis_MshI"/>
</dbReference>
<dbReference type="EMBL" id="MJIL01000047">
    <property type="protein sequence ID" value="OLQ80469.1"/>
    <property type="molecule type" value="Genomic_DNA"/>
</dbReference>
<dbReference type="RefSeq" id="WP_075762423.1">
    <property type="nucleotide sequence ID" value="NZ_MJIL01000047.1"/>
</dbReference>
<dbReference type="AlphaFoldDB" id="A0A1Q9GYP3"/>
<proteinExistence type="predicted"/>